<dbReference type="InterPro" id="IPR036721">
    <property type="entry name" value="RCK_C_sf"/>
</dbReference>
<dbReference type="PROSITE" id="PS51202">
    <property type="entry name" value="RCK_C"/>
    <property type="match status" value="1"/>
</dbReference>
<name>A0ABS3UWV0_9ACTN</name>
<reference evidence="2 3" key="1">
    <citation type="submission" date="2021-03" db="EMBL/GenBank/DDBJ databases">
        <title>Actinoplanes flavus sp. nov., a novel actinomycete isolated from Coconut Palm rhizosphere soil.</title>
        <authorList>
            <person name="Luo X."/>
        </authorList>
    </citation>
    <scope>NUCLEOTIDE SEQUENCE [LARGE SCALE GENOMIC DNA]</scope>
    <source>
        <strain evidence="2 3">NEAU-H7</strain>
    </source>
</reference>
<dbReference type="InterPro" id="IPR058776">
    <property type="entry name" value="KhtT-like_N"/>
</dbReference>
<protein>
    <recommendedName>
        <fullName evidence="1">RCK C-terminal domain-containing protein</fullName>
    </recommendedName>
</protein>
<dbReference type="RefSeq" id="WP_208472206.1">
    <property type="nucleotide sequence ID" value="NZ_JAGFNS010000034.1"/>
</dbReference>
<dbReference type="Pfam" id="PF25991">
    <property type="entry name" value="KhtT_N"/>
    <property type="match status" value="1"/>
</dbReference>
<dbReference type="InterPro" id="IPR006037">
    <property type="entry name" value="RCK_C"/>
</dbReference>
<comment type="caution">
    <text evidence="2">The sequence shown here is derived from an EMBL/GenBank/DDBJ whole genome shotgun (WGS) entry which is preliminary data.</text>
</comment>
<evidence type="ECO:0000259" key="1">
    <source>
        <dbReference type="PROSITE" id="PS51202"/>
    </source>
</evidence>
<feature type="domain" description="RCK C-terminal" evidence="1">
    <location>
        <begin position="75"/>
        <end position="154"/>
    </location>
</feature>
<gene>
    <name evidence="2" type="ORF">J5X75_36695</name>
</gene>
<dbReference type="Gene3D" id="3.30.70.1450">
    <property type="entry name" value="Regulator of K+ conductance, C-terminal domain"/>
    <property type="match status" value="1"/>
</dbReference>
<evidence type="ECO:0000313" key="3">
    <source>
        <dbReference type="Proteomes" id="UP000679690"/>
    </source>
</evidence>
<organism evidence="2 3">
    <name type="scientific">Actinoplanes flavus</name>
    <dbReference type="NCBI Taxonomy" id="2820290"/>
    <lineage>
        <taxon>Bacteria</taxon>
        <taxon>Bacillati</taxon>
        <taxon>Actinomycetota</taxon>
        <taxon>Actinomycetes</taxon>
        <taxon>Micromonosporales</taxon>
        <taxon>Micromonosporaceae</taxon>
        <taxon>Actinoplanes</taxon>
    </lineage>
</organism>
<dbReference type="InterPro" id="IPR026278">
    <property type="entry name" value="KhtT"/>
</dbReference>
<dbReference type="Pfam" id="PF02080">
    <property type="entry name" value="TrkA_C"/>
    <property type="match status" value="1"/>
</dbReference>
<dbReference type="SUPFAM" id="SSF116726">
    <property type="entry name" value="TrkA C-terminal domain-like"/>
    <property type="match status" value="1"/>
</dbReference>
<keyword evidence="3" id="KW-1185">Reference proteome</keyword>
<dbReference type="PIRSF" id="PIRSF005028">
    <property type="entry name" value="KhtT"/>
    <property type="match status" value="1"/>
</dbReference>
<evidence type="ECO:0000313" key="2">
    <source>
        <dbReference type="EMBL" id="MBO3743050.1"/>
    </source>
</evidence>
<sequence>MTLERIGLPGVGVSHLLTTRDGARLGIVVRPDGGRDLAVYDPADPDRAAGSVVLCAEEAHLVADVLHTVVTLDHVDGPGAAADGMRAVRIRVPAGCGWVDRPLATSHGAEVVAVIRGARVLPHPGSAFSLRAGDVLIAVGGPAALARLHDLLAAPC</sequence>
<dbReference type="Proteomes" id="UP000679690">
    <property type="component" value="Unassembled WGS sequence"/>
</dbReference>
<proteinExistence type="predicted"/>
<dbReference type="EMBL" id="JAGFNS010000034">
    <property type="protein sequence ID" value="MBO3743050.1"/>
    <property type="molecule type" value="Genomic_DNA"/>
</dbReference>
<accession>A0ABS3UWV0</accession>